<feature type="non-terminal residue" evidence="10">
    <location>
        <position position="1"/>
    </location>
</feature>
<dbReference type="EMBL" id="BLLF01000910">
    <property type="protein sequence ID" value="GFH15858.1"/>
    <property type="molecule type" value="Genomic_DNA"/>
</dbReference>
<evidence type="ECO:0000313" key="11">
    <source>
        <dbReference type="Proteomes" id="UP000485058"/>
    </source>
</evidence>
<comment type="subcellular location">
    <subcellularLocation>
        <location evidence="1">Nucleus</location>
    </subcellularLocation>
</comment>
<comment type="function">
    <text evidence="8">PPIases accelerate the folding of proteins. It catalyzes the cis-trans isomerization of proline imidic peptide bonds in oligopeptides.</text>
</comment>
<dbReference type="SUPFAM" id="SSF50891">
    <property type="entry name" value="Cyclophilin-like"/>
    <property type="match status" value="1"/>
</dbReference>
<dbReference type="PANTHER" id="PTHR11071">
    <property type="entry name" value="PEPTIDYL-PROLYL CIS-TRANS ISOMERASE"/>
    <property type="match status" value="1"/>
</dbReference>
<evidence type="ECO:0000256" key="7">
    <source>
        <dbReference type="ARBA" id="ARBA00023242"/>
    </source>
</evidence>
<dbReference type="GO" id="GO:0008380">
    <property type="term" value="P:RNA splicing"/>
    <property type="evidence" value="ECO:0007669"/>
    <property type="project" value="UniProtKB-KW"/>
</dbReference>
<evidence type="ECO:0000259" key="9">
    <source>
        <dbReference type="PROSITE" id="PS50072"/>
    </source>
</evidence>
<evidence type="ECO:0000313" key="10">
    <source>
        <dbReference type="EMBL" id="GFH15858.1"/>
    </source>
</evidence>
<dbReference type="PANTHER" id="PTHR11071:SF561">
    <property type="entry name" value="PEPTIDYL-PROLYL CIS-TRANS ISOMERASE D-RELATED"/>
    <property type="match status" value="1"/>
</dbReference>
<dbReference type="PRINTS" id="PR00153">
    <property type="entry name" value="CSAPPISMRASE"/>
</dbReference>
<comment type="similarity">
    <text evidence="3">Belongs to the SYF2 family.</text>
</comment>
<accession>A0A699Z9Q2</accession>
<dbReference type="GO" id="GO:0016018">
    <property type="term" value="F:cyclosporin A binding"/>
    <property type="evidence" value="ECO:0007669"/>
    <property type="project" value="TreeGrafter"/>
</dbReference>
<comment type="similarity">
    <text evidence="2 8">Belongs to the cyclophilin-type PPIase family.</text>
</comment>
<evidence type="ECO:0000256" key="5">
    <source>
        <dbReference type="ARBA" id="ARBA00022728"/>
    </source>
</evidence>
<keyword evidence="4" id="KW-0507">mRNA processing</keyword>
<feature type="non-terminal residue" evidence="10">
    <location>
        <position position="294"/>
    </location>
</feature>
<keyword evidence="6" id="KW-0508">mRNA splicing</keyword>
<evidence type="ECO:0000256" key="4">
    <source>
        <dbReference type="ARBA" id="ARBA00022664"/>
    </source>
</evidence>
<proteinExistence type="inferred from homology"/>
<dbReference type="GO" id="GO:0005681">
    <property type="term" value="C:spliceosomal complex"/>
    <property type="evidence" value="ECO:0007669"/>
    <property type="project" value="UniProtKB-KW"/>
</dbReference>
<evidence type="ECO:0000256" key="6">
    <source>
        <dbReference type="ARBA" id="ARBA00023187"/>
    </source>
</evidence>
<dbReference type="GO" id="GO:0005737">
    <property type="term" value="C:cytoplasm"/>
    <property type="evidence" value="ECO:0007669"/>
    <property type="project" value="TreeGrafter"/>
</dbReference>
<dbReference type="InterPro" id="IPR002130">
    <property type="entry name" value="Cyclophilin-type_PPIase_dom"/>
</dbReference>
<gene>
    <name evidence="10" type="ORF">HaLaN_12167</name>
</gene>
<evidence type="ECO:0000256" key="1">
    <source>
        <dbReference type="ARBA" id="ARBA00004123"/>
    </source>
</evidence>
<evidence type="ECO:0000256" key="3">
    <source>
        <dbReference type="ARBA" id="ARBA00010028"/>
    </source>
</evidence>
<keyword evidence="7" id="KW-0539">Nucleus</keyword>
<dbReference type="Gene3D" id="2.40.100.10">
    <property type="entry name" value="Cyclophilin-like"/>
    <property type="match status" value="1"/>
</dbReference>
<dbReference type="GO" id="GO:0003755">
    <property type="term" value="F:peptidyl-prolyl cis-trans isomerase activity"/>
    <property type="evidence" value="ECO:0007669"/>
    <property type="project" value="UniProtKB-UniRule"/>
</dbReference>
<keyword evidence="11" id="KW-1185">Reference proteome</keyword>
<comment type="caution">
    <text evidence="10">The sequence shown here is derived from an EMBL/GenBank/DDBJ whole genome shotgun (WGS) entry which is preliminary data.</text>
</comment>
<feature type="domain" description="PPIase cyclophilin-type" evidence="9">
    <location>
        <begin position="1"/>
        <end position="97"/>
    </location>
</feature>
<dbReference type="EC" id="5.2.1.8" evidence="8"/>
<sequence>FTAGDGTGGESIYGPKFADENFRLKHDAPGMLSMANAGPNTNGSQIFLTFQPAPWLDGKHVVFGRVVEGMPVVKRIEVCGSRGGKPNKKVQVMDCGQLPGRLEVLKRIQLEKEEAAANRANPLQLDVDAEARKRLAEMKAQLQVTPRELASFLSYLVAPHAARLETAETAGLQYKKKDKKQGPSGWQIFDQQSMYNAYMKRAEKVPYSQEEYEAAKARDPEFYRGVDSLQYGKAPDLPKTNVDRMVQELADRDAQRDKFSRRRAYKDAKDIDFINDRNAHYNKKIERAFGQYTQ</sequence>
<dbReference type="InterPro" id="IPR029000">
    <property type="entry name" value="Cyclophilin-like_dom_sf"/>
</dbReference>
<reference evidence="10 11" key="1">
    <citation type="submission" date="2020-02" db="EMBL/GenBank/DDBJ databases">
        <title>Draft genome sequence of Haematococcus lacustris strain NIES-144.</title>
        <authorList>
            <person name="Morimoto D."/>
            <person name="Nakagawa S."/>
            <person name="Yoshida T."/>
            <person name="Sawayama S."/>
        </authorList>
    </citation>
    <scope>NUCLEOTIDE SEQUENCE [LARGE SCALE GENOMIC DNA]</scope>
    <source>
        <strain evidence="10 11">NIES-144</strain>
    </source>
</reference>
<keyword evidence="8 10" id="KW-0413">Isomerase</keyword>
<name>A0A699Z9Q2_HAELA</name>
<dbReference type="GO" id="GO:0006397">
    <property type="term" value="P:mRNA processing"/>
    <property type="evidence" value="ECO:0007669"/>
    <property type="project" value="UniProtKB-KW"/>
</dbReference>
<keyword evidence="8" id="KW-0697">Rotamase</keyword>
<dbReference type="PROSITE" id="PS50072">
    <property type="entry name" value="CSA_PPIASE_2"/>
    <property type="match status" value="1"/>
</dbReference>
<keyword evidence="5" id="KW-0747">Spliceosome</keyword>
<dbReference type="Proteomes" id="UP000485058">
    <property type="component" value="Unassembled WGS sequence"/>
</dbReference>
<dbReference type="InterPro" id="IPR013260">
    <property type="entry name" value="mRNA_splic_SYF2"/>
</dbReference>
<evidence type="ECO:0000256" key="2">
    <source>
        <dbReference type="ARBA" id="ARBA00007365"/>
    </source>
</evidence>
<dbReference type="Pfam" id="PF08231">
    <property type="entry name" value="SYF2"/>
    <property type="match status" value="1"/>
</dbReference>
<evidence type="ECO:0000256" key="8">
    <source>
        <dbReference type="RuleBase" id="RU363019"/>
    </source>
</evidence>
<dbReference type="AlphaFoldDB" id="A0A699Z9Q2"/>
<dbReference type="Pfam" id="PF00160">
    <property type="entry name" value="Pro_isomerase"/>
    <property type="match status" value="1"/>
</dbReference>
<protein>
    <recommendedName>
        <fullName evidence="8">Peptidyl-prolyl cis-trans isomerase</fullName>
        <shortName evidence="8">PPIase</shortName>
        <ecNumber evidence="8">5.2.1.8</ecNumber>
    </recommendedName>
</protein>
<comment type="catalytic activity">
    <reaction evidence="8">
        <text>[protein]-peptidylproline (omega=180) = [protein]-peptidylproline (omega=0)</text>
        <dbReference type="Rhea" id="RHEA:16237"/>
        <dbReference type="Rhea" id="RHEA-COMP:10747"/>
        <dbReference type="Rhea" id="RHEA-COMP:10748"/>
        <dbReference type="ChEBI" id="CHEBI:83833"/>
        <dbReference type="ChEBI" id="CHEBI:83834"/>
        <dbReference type="EC" id="5.2.1.8"/>
    </reaction>
</comment>
<organism evidence="10 11">
    <name type="scientific">Haematococcus lacustris</name>
    <name type="common">Green alga</name>
    <name type="synonym">Haematococcus pluvialis</name>
    <dbReference type="NCBI Taxonomy" id="44745"/>
    <lineage>
        <taxon>Eukaryota</taxon>
        <taxon>Viridiplantae</taxon>
        <taxon>Chlorophyta</taxon>
        <taxon>core chlorophytes</taxon>
        <taxon>Chlorophyceae</taxon>
        <taxon>CS clade</taxon>
        <taxon>Chlamydomonadales</taxon>
        <taxon>Haematococcaceae</taxon>
        <taxon>Haematococcus</taxon>
    </lineage>
</organism>
<dbReference type="GO" id="GO:0006457">
    <property type="term" value="P:protein folding"/>
    <property type="evidence" value="ECO:0007669"/>
    <property type="project" value="TreeGrafter"/>
</dbReference>